<protein>
    <recommendedName>
        <fullName evidence="3">NRDE family protein</fullName>
    </recommendedName>
</protein>
<dbReference type="InterPro" id="IPR008551">
    <property type="entry name" value="TANGO2"/>
</dbReference>
<dbReference type="AlphaFoldDB" id="A0A919FGU5"/>
<evidence type="ECO:0008006" key="3">
    <source>
        <dbReference type="Google" id="ProtNLM"/>
    </source>
</evidence>
<sequence length="276" mass="29789">MCTVFVSFDPGSPVPVLVLAARDEYADRAWLPPARHWPARPRLLGGLDLLAGGTWLAVDPGGPGRPPRTACILNGFGIPADPVGRLSRGELPLLAAEGEDLTGRDWARYDPFHLITAEPDAVSMLGWSGTELTRRELEPGLHAVINDGMEGLAEHRTSSQRASRMMAARLAYFRPRLAAVRRPEPPTAPPLGADAPTADVWGDWALIADGDGLDRTDPAALVQRRDFGEGRIWATTSLALVGLGRSTVRYDFNPAPGNAAWYPVDTRPADIRPRGV</sequence>
<reference evidence="1" key="2">
    <citation type="submission" date="2020-09" db="EMBL/GenBank/DDBJ databases">
        <authorList>
            <person name="Sun Q."/>
            <person name="Ohkuma M."/>
        </authorList>
    </citation>
    <scope>NUCLEOTIDE SEQUENCE</scope>
    <source>
        <strain evidence="1">JCM 4646</strain>
    </source>
</reference>
<dbReference type="Proteomes" id="UP000617734">
    <property type="component" value="Unassembled WGS sequence"/>
</dbReference>
<comment type="caution">
    <text evidence="1">The sequence shown here is derived from an EMBL/GenBank/DDBJ whole genome shotgun (WGS) entry which is preliminary data.</text>
</comment>
<accession>A0A919FGU5</accession>
<gene>
    <name evidence="1" type="ORF">GCM10018781_16640</name>
</gene>
<proteinExistence type="predicted"/>
<organism evidence="1 2">
    <name type="scientific">Kitasatospora indigofera</name>
    <dbReference type="NCBI Taxonomy" id="67307"/>
    <lineage>
        <taxon>Bacteria</taxon>
        <taxon>Bacillati</taxon>
        <taxon>Actinomycetota</taxon>
        <taxon>Actinomycetes</taxon>
        <taxon>Kitasatosporales</taxon>
        <taxon>Streptomycetaceae</taxon>
        <taxon>Kitasatospora</taxon>
    </lineage>
</organism>
<dbReference type="Pfam" id="PF05742">
    <property type="entry name" value="TANGO2"/>
    <property type="match status" value="1"/>
</dbReference>
<keyword evidence="2" id="KW-1185">Reference proteome</keyword>
<name>A0A919FGU5_9ACTN</name>
<evidence type="ECO:0000313" key="1">
    <source>
        <dbReference type="EMBL" id="GHH64981.1"/>
    </source>
</evidence>
<evidence type="ECO:0000313" key="2">
    <source>
        <dbReference type="Proteomes" id="UP000617734"/>
    </source>
</evidence>
<reference evidence="1" key="1">
    <citation type="journal article" date="2014" name="Int. J. Syst. Evol. Microbiol.">
        <title>Complete genome sequence of Corynebacterium casei LMG S-19264T (=DSM 44701T), isolated from a smear-ripened cheese.</title>
        <authorList>
            <consortium name="US DOE Joint Genome Institute (JGI-PGF)"/>
            <person name="Walter F."/>
            <person name="Albersmeier A."/>
            <person name="Kalinowski J."/>
            <person name="Ruckert C."/>
        </authorList>
    </citation>
    <scope>NUCLEOTIDE SEQUENCE</scope>
    <source>
        <strain evidence="1">JCM 4646</strain>
    </source>
</reference>
<dbReference type="EMBL" id="BNBO01000006">
    <property type="protein sequence ID" value="GHH64981.1"/>
    <property type="molecule type" value="Genomic_DNA"/>
</dbReference>